<evidence type="ECO:0000256" key="3">
    <source>
        <dbReference type="ARBA" id="ARBA00023157"/>
    </source>
</evidence>
<keyword evidence="3" id="KW-1015">Disulfide bond</keyword>
<name>A0A1T5GDP6_9SPHI</name>
<evidence type="ECO:0000256" key="4">
    <source>
        <dbReference type="ARBA" id="ARBA00023284"/>
    </source>
</evidence>
<evidence type="ECO:0000259" key="5">
    <source>
        <dbReference type="PROSITE" id="PS51352"/>
    </source>
</evidence>
<dbReference type="EMBL" id="FUZF01000024">
    <property type="protein sequence ID" value="SKC06536.1"/>
    <property type="molecule type" value="Genomic_DNA"/>
</dbReference>
<comment type="subcellular location">
    <subcellularLocation>
        <location evidence="1">Cell envelope</location>
    </subcellularLocation>
</comment>
<dbReference type="InterPro" id="IPR013766">
    <property type="entry name" value="Thioredoxin_domain"/>
</dbReference>
<dbReference type="PANTHER" id="PTHR42852">
    <property type="entry name" value="THIOL:DISULFIDE INTERCHANGE PROTEIN DSBE"/>
    <property type="match status" value="1"/>
</dbReference>
<evidence type="ECO:0000313" key="6">
    <source>
        <dbReference type="EMBL" id="SKC06536.1"/>
    </source>
</evidence>
<feature type="domain" description="Thioredoxin" evidence="5">
    <location>
        <begin position="31"/>
        <end position="180"/>
    </location>
</feature>
<dbReference type="PROSITE" id="PS51352">
    <property type="entry name" value="THIOREDOXIN_2"/>
    <property type="match status" value="1"/>
</dbReference>
<dbReference type="Gene3D" id="3.40.30.10">
    <property type="entry name" value="Glutaredoxin"/>
    <property type="match status" value="1"/>
</dbReference>
<dbReference type="GO" id="GO:0016491">
    <property type="term" value="F:oxidoreductase activity"/>
    <property type="evidence" value="ECO:0007669"/>
    <property type="project" value="InterPro"/>
</dbReference>
<dbReference type="CDD" id="cd02966">
    <property type="entry name" value="TlpA_like_family"/>
    <property type="match status" value="1"/>
</dbReference>
<dbReference type="InterPro" id="IPR050553">
    <property type="entry name" value="Thioredoxin_ResA/DsbE_sf"/>
</dbReference>
<dbReference type="InterPro" id="IPR036249">
    <property type="entry name" value="Thioredoxin-like_sf"/>
</dbReference>
<dbReference type="GO" id="GO:0017004">
    <property type="term" value="P:cytochrome complex assembly"/>
    <property type="evidence" value="ECO:0007669"/>
    <property type="project" value="UniProtKB-KW"/>
</dbReference>
<dbReference type="OrthoDB" id="793244at2"/>
<dbReference type="STRING" id="1513896.SAMN05660841_03970"/>
<accession>A0A1T5GDP6</accession>
<dbReference type="SUPFAM" id="SSF52833">
    <property type="entry name" value="Thioredoxin-like"/>
    <property type="match status" value="1"/>
</dbReference>
<dbReference type="Proteomes" id="UP000190150">
    <property type="component" value="Unassembled WGS sequence"/>
</dbReference>
<sequence length="414" mass="47533">MQYLILLISLVLGTGILQAQPKWRPDLTKRLYVGDTFTAPSTVQLMRGGLKRVDWRTLENKVVLLDFFDTSCGTCIESMPKLQQLQSQYPNIFEVIMVGWQDRATLEKLFSSNAYLKENKVNLPVIYADSYLKSLFPHRSVPHAVLLYQGKVQAITTSNFITAESIQKLYYEKSIQLPLKDDYGKRELSDSDKKIGVTITGYKDGVPYQGWKFETDSANGLIKSSLYNASIFAALRALASRGKLQQSNYMPRMDRLVWNVRDSTRYYNFENDPYWDISNKVCYERYDSIARPDSLQARIVLKDLETFLGVKVSRGMKLMRVLELNTTTLKAYQAPKDQESMTYIGTAVFAGFTDLKEMFPPVVDNVKSDVKMEIHPYRTLEELNRQLATYGIKAEYGSRDIEVLVIEEFSKEDN</sequence>
<proteinExistence type="predicted"/>
<dbReference type="Pfam" id="PF08534">
    <property type="entry name" value="Redoxin"/>
    <property type="match status" value="1"/>
</dbReference>
<dbReference type="GO" id="GO:0030313">
    <property type="term" value="C:cell envelope"/>
    <property type="evidence" value="ECO:0007669"/>
    <property type="project" value="UniProtKB-SubCell"/>
</dbReference>
<evidence type="ECO:0000256" key="1">
    <source>
        <dbReference type="ARBA" id="ARBA00004196"/>
    </source>
</evidence>
<dbReference type="AlphaFoldDB" id="A0A1T5GDP6"/>
<keyword evidence="7" id="KW-1185">Reference proteome</keyword>
<evidence type="ECO:0000256" key="2">
    <source>
        <dbReference type="ARBA" id="ARBA00022748"/>
    </source>
</evidence>
<dbReference type="PANTHER" id="PTHR42852:SF6">
    <property type="entry name" value="THIOL:DISULFIDE INTERCHANGE PROTEIN DSBE"/>
    <property type="match status" value="1"/>
</dbReference>
<dbReference type="InterPro" id="IPR013740">
    <property type="entry name" value="Redoxin"/>
</dbReference>
<keyword evidence="2" id="KW-0201">Cytochrome c-type biogenesis</keyword>
<gene>
    <name evidence="6" type="ORF">SAMN05660841_03970</name>
</gene>
<reference evidence="7" key="1">
    <citation type="submission" date="2017-02" db="EMBL/GenBank/DDBJ databases">
        <authorList>
            <person name="Varghese N."/>
            <person name="Submissions S."/>
        </authorList>
    </citation>
    <scope>NUCLEOTIDE SEQUENCE [LARGE SCALE GENOMIC DNA]</scope>
    <source>
        <strain evidence="7">DSM 24091</strain>
    </source>
</reference>
<evidence type="ECO:0000313" key="7">
    <source>
        <dbReference type="Proteomes" id="UP000190150"/>
    </source>
</evidence>
<dbReference type="RefSeq" id="WP_079645614.1">
    <property type="nucleotide sequence ID" value="NZ_FUZF01000024.1"/>
</dbReference>
<protein>
    <submittedName>
        <fullName evidence="6">Redoxin</fullName>
    </submittedName>
</protein>
<organism evidence="6 7">
    <name type="scientific">Sphingobacterium nematocida</name>
    <dbReference type="NCBI Taxonomy" id="1513896"/>
    <lineage>
        <taxon>Bacteria</taxon>
        <taxon>Pseudomonadati</taxon>
        <taxon>Bacteroidota</taxon>
        <taxon>Sphingobacteriia</taxon>
        <taxon>Sphingobacteriales</taxon>
        <taxon>Sphingobacteriaceae</taxon>
        <taxon>Sphingobacterium</taxon>
    </lineage>
</organism>
<keyword evidence="4" id="KW-0676">Redox-active center</keyword>